<keyword evidence="9" id="KW-1185">Reference proteome</keyword>
<proteinExistence type="inferred from homology"/>
<evidence type="ECO:0000313" key="9">
    <source>
        <dbReference type="Proteomes" id="UP000053201"/>
    </source>
</evidence>
<evidence type="ECO:0000313" key="8">
    <source>
        <dbReference type="EMBL" id="KND03715.1"/>
    </source>
</evidence>
<dbReference type="GO" id="GO:0016020">
    <property type="term" value="C:membrane"/>
    <property type="evidence" value="ECO:0007669"/>
    <property type="project" value="TreeGrafter"/>
</dbReference>
<dbReference type="GO" id="GO:0006886">
    <property type="term" value="P:intracellular protein transport"/>
    <property type="evidence" value="ECO:0007669"/>
    <property type="project" value="InterPro"/>
</dbReference>
<dbReference type="OrthoDB" id="10267033at2759"/>
<feature type="domain" description="Exocyst complex subunit EXOC6/Sec15 C-terminal" evidence="6">
    <location>
        <begin position="416"/>
        <end position="771"/>
    </location>
</feature>
<evidence type="ECO:0000256" key="2">
    <source>
        <dbReference type="ARBA" id="ARBA00022448"/>
    </source>
</evidence>
<dbReference type="FunCoup" id="A0A0L0HS39">
    <property type="interactions" value="318"/>
</dbReference>
<keyword evidence="3 5" id="KW-0268">Exocytosis</keyword>
<accession>A0A0L0HS39</accession>
<name>A0A0L0HS39_SPIPD</name>
<dbReference type="InterPro" id="IPR042045">
    <property type="entry name" value="EXOC6/Sec15_C_dom1"/>
</dbReference>
<evidence type="ECO:0000259" key="6">
    <source>
        <dbReference type="Pfam" id="PF04091"/>
    </source>
</evidence>
<dbReference type="Pfam" id="PF04091">
    <property type="entry name" value="Sec15_C"/>
    <property type="match status" value="1"/>
</dbReference>
<dbReference type="eggNOG" id="KOG2176">
    <property type="taxonomic scope" value="Eukaryota"/>
</dbReference>
<dbReference type="InterPro" id="IPR042044">
    <property type="entry name" value="EXOC6PINT-1/Sec15/Tip20_C_dom2"/>
</dbReference>
<dbReference type="VEuPathDB" id="FungiDB:SPPG_01177"/>
<dbReference type="InParanoid" id="A0A0L0HS39"/>
<dbReference type="AlphaFoldDB" id="A0A0L0HS39"/>
<comment type="similarity">
    <text evidence="1 5">Belongs to the SEC15 family.</text>
</comment>
<evidence type="ECO:0000256" key="1">
    <source>
        <dbReference type="ARBA" id="ARBA00007944"/>
    </source>
</evidence>
<dbReference type="InterPro" id="IPR048359">
    <property type="entry name" value="EXOC6_Sec15_N"/>
</dbReference>
<dbReference type="PANTHER" id="PTHR12702:SF0">
    <property type="entry name" value="EXOCYST COMPLEX COMPONENT 6"/>
    <property type="match status" value="1"/>
</dbReference>
<protein>
    <recommendedName>
        <fullName evidence="5">Exocyst complex component SEC15</fullName>
    </recommendedName>
</protein>
<dbReference type="GeneID" id="27684861"/>
<dbReference type="InterPro" id="IPR046361">
    <property type="entry name" value="EXOC6/Sec15_C"/>
</dbReference>
<dbReference type="Pfam" id="PF20651">
    <property type="entry name" value="EXOC6_Sec15_N"/>
    <property type="match status" value="1"/>
</dbReference>
<sequence length="810" mass="92523">MADASKQPIELTPKEEAAHFQQLLRELAISDGGVGSDGTENFDQISYVIKQILQTGKEDVFADQLTGFIHRKEAEIEKMCVFHYQEFVQSVDQLLKVRQGTVTLKDKIKDLNEQMQSSGSKTIAKKKEIIESRQTLLNIELAVESLQSCLFVLDIANKVNASIESRKYYSALKMLEELQATHLRPVTQYSFAKHMQEYIPIMQENIREAVLEEMQEWLVNIRENTRGIGKMALEHIAAKQDKAKDKAGKLARGMSVSASSLNLGQSLELLADHGDDHENDETRIDFRPLYQCLHIHEVLDKRNDFRSLYEEKRRMQARLLVGQRFSFETGDLSGFDRYLHDVVGFFIIEAIVMNSTQNFRSRSGVESLWSNATDKMNEVITDSLQDCRDPDLFLAIKLRVVNFIDTMESYGFAVTSLMDLMLSLLDRYGELMKSKCSESLVETVEEDEYAPMIVNDQQEYDKVTVAFKLKDDSKTRNLKYVSKEWASSIRFPKTLPFSKGFPQCCDRIKQFITGFYRFAEGFEQQYNEMDDLLKKSLENLLVQTLNGTLMRKIMVNNMSQVVQIMINLEYFEMACAEFEQLLMENRTAHKAGIIRLSATQVFKESRILAEKRLFELLNMKMDEFLELADYDWNNPLPAKSQDGHSAYLDDLVTFMNAIITSTLINLPSNMRSQIYLGAFKHLASAIYGLLLDPDIKRLSPGIIDIFDNDVAFLEKFAAGVGEASVTDAFAELRQTILLLKSSNYEDILNPAIRDKRYSRIKFNNLAVVLEKMKGDTSVFAKSTPAEKAKRKSIDTVLKGIKTQQSSSPTK</sequence>
<evidence type="ECO:0000256" key="4">
    <source>
        <dbReference type="ARBA" id="ARBA00023054"/>
    </source>
</evidence>
<comment type="function">
    <text evidence="5">Component of the exocyst complex involved in the docking of exocytic vesicles with fusion sites on the plasma membrane.</text>
</comment>
<dbReference type="OMA" id="FPFHSEQ"/>
<keyword evidence="2 5" id="KW-0813">Transport</keyword>
<dbReference type="PIRSF" id="PIRSF025007">
    <property type="entry name" value="Sec15"/>
    <property type="match status" value="1"/>
</dbReference>
<dbReference type="PANTHER" id="PTHR12702">
    <property type="entry name" value="SEC15"/>
    <property type="match status" value="1"/>
</dbReference>
<feature type="domain" description="Exocyst complex component EXOC6/Sec15 N-terminal" evidence="7">
    <location>
        <begin position="64"/>
        <end position="232"/>
    </location>
</feature>
<keyword evidence="4" id="KW-0175">Coiled coil</keyword>
<dbReference type="GO" id="GO:0090522">
    <property type="term" value="P:vesicle tethering involved in exocytosis"/>
    <property type="evidence" value="ECO:0007669"/>
    <property type="project" value="UniProtKB-UniRule"/>
</dbReference>
<evidence type="ECO:0000256" key="3">
    <source>
        <dbReference type="ARBA" id="ARBA00022483"/>
    </source>
</evidence>
<dbReference type="InterPro" id="IPR007225">
    <property type="entry name" value="EXOC6/Sec15"/>
</dbReference>
<dbReference type="Proteomes" id="UP000053201">
    <property type="component" value="Unassembled WGS sequence"/>
</dbReference>
<dbReference type="STRING" id="645134.A0A0L0HS39"/>
<dbReference type="Gene3D" id="1.10.357.30">
    <property type="entry name" value="Exocyst complex subunit Sec15 C-terminal domain, N-terminal subdomain"/>
    <property type="match status" value="1"/>
</dbReference>
<evidence type="ECO:0000259" key="7">
    <source>
        <dbReference type="Pfam" id="PF20651"/>
    </source>
</evidence>
<evidence type="ECO:0000256" key="5">
    <source>
        <dbReference type="PIRNR" id="PIRNR025007"/>
    </source>
</evidence>
<organism evidence="8 9">
    <name type="scientific">Spizellomyces punctatus (strain DAOM BR117)</name>
    <dbReference type="NCBI Taxonomy" id="645134"/>
    <lineage>
        <taxon>Eukaryota</taxon>
        <taxon>Fungi</taxon>
        <taxon>Fungi incertae sedis</taxon>
        <taxon>Chytridiomycota</taxon>
        <taxon>Chytridiomycota incertae sedis</taxon>
        <taxon>Chytridiomycetes</taxon>
        <taxon>Spizellomycetales</taxon>
        <taxon>Spizellomycetaceae</taxon>
        <taxon>Spizellomyces</taxon>
    </lineage>
</organism>
<gene>
    <name evidence="8" type="ORF">SPPG_01177</name>
</gene>
<dbReference type="EMBL" id="KQ257451">
    <property type="protein sequence ID" value="KND03715.1"/>
    <property type="molecule type" value="Genomic_DNA"/>
</dbReference>
<dbReference type="Gene3D" id="1.20.58.670">
    <property type="entry name" value="Dsl1p vesicle tethering complex, Tip20p subunit, domain D"/>
    <property type="match status" value="1"/>
</dbReference>
<dbReference type="RefSeq" id="XP_016611754.1">
    <property type="nucleotide sequence ID" value="XM_016749503.1"/>
</dbReference>
<dbReference type="GO" id="GO:0000145">
    <property type="term" value="C:exocyst"/>
    <property type="evidence" value="ECO:0007669"/>
    <property type="project" value="UniProtKB-UniRule"/>
</dbReference>
<dbReference type="GO" id="GO:0006893">
    <property type="term" value="P:Golgi to plasma membrane transport"/>
    <property type="evidence" value="ECO:0007669"/>
    <property type="project" value="TreeGrafter"/>
</dbReference>
<reference evidence="8 9" key="1">
    <citation type="submission" date="2009-08" db="EMBL/GenBank/DDBJ databases">
        <title>The Genome Sequence of Spizellomyces punctatus strain DAOM BR117.</title>
        <authorList>
            <consortium name="The Broad Institute Genome Sequencing Platform"/>
            <person name="Russ C."/>
            <person name="Cuomo C."/>
            <person name="Shea T."/>
            <person name="Young S.K."/>
            <person name="Zeng Q."/>
            <person name="Koehrsen M."/>
            <person name="Haas B."/>
            <person name="Borodovsky M."/>
            <person name="Guigo R."/>
            <person name="Alvarado L."/>
            <person name="Berlin A."/>
            <person name="Bochicchio J."/>
            <person name="Borenstein D."/>
            <person name="Chapman S."/>
            <person name="Chen Z."/>
            <person name="Engels R."/>
            <person name="Freedman E."/>
            <person name="Gellesch M."/>
            <person name="Goldberg J."/>
            <person name="Griggs A."/>
            <person name="Gujja S."/>
            <person name="Heiman D."/>
            <person name="Hepburn T."/>
            <person name="Howarth C."/>
            <person name="Jen D."/>
            <person name="Larson L."/>
            <person name="Lewis B."/>
            <person name="Mehta T."/>
            <person name="Park D."/>
            <person name="Pearson M."/>
            <person name="Roberts A."/>
            <person name="Saif S."/>
            <person name="Shenoy N."/>
            <person name="Sisk P."/>
            <person name="Stolte C."/>
            <person name="Sykes S."/>
            <person name="Thomson T."/>
            <person name="Walk T."/>
            <person name="White J."/>
            <person name="Yandava C."/>
            <person name="Burger G."/>
            <person name="Gray M.W."/>
            <person name="Holland P.W.H."/>
            <person name="King N."/>
            <person name="Lang F.B.F."/>
            <person name="Roger A.J."/>
            <person name="Ruiz-Trillo I."/>
            <person name="Lander E."/>
            <person name="Nusbaum C."/>
        </authorList>
    </citation>
    <scope>NUCLEOTIDE SEQUENCE [LARGE SCALE GENOMIC DNA]</scope>
    <source>
        <strain evidence="8 9">DAOM BR117</strain>
    </source>
</reference>